<reference evidence="3 4" key="1">
    <citation type="journal article" date="2018" name="PLoS ONE">
        <title>The draft genome of Kipferlia bialata reveals reductive genome evolution in fornicate parasites.</title>
        <authorList>
            <person name="Tanifuji G."/>
            <person name="Takabayashi S."/>
            <person name="Kume K."/>
            <person name="Takagi M."/>
            <person name="Nakayama T."/>
            <person name="Kamikawa R."/>
            <person name="Inagaki Y."/>
            <person name="Hashimoto T."/>
        </authorList>
    </citation>
    <scope>NUCLEOTIDE SEQUENCE [LARGE SCALE GENOMIC DNA]</scope>
    <source>
        <strain evidence="3">NY0173</strain>
    </source>
</reference>
<dbReference type="Proteomes" id="UP000265618">
    <property type="component" value="Unassembled WGS sequence"/>
</dbReference>
<feature type="region of interest" description="Disordered" evidence="2">
    <location>
        <begin position="1"/>
        <end position="54"/>
    </location>
</feature>
<feature type="region of interest" description="Disordered" evidence="2">
    <location>
        <begin position="208"/>
        <end position="234"/>
    </location>
</feature>
<gene>
    <name evidence="3" type="ORF">KIPB_005174</name>
</gene>
<organism evidence="3 4">
    <name type="scientific">Kipferlia bialata</name>
    <dbReference type="NCBI Taxonomy" id="797122"/>
    <lineage>
        <taxon>Eukaryota</taxon>
        <taxon>Metamonada</taxon>
        <taxon>Carpediemonas-like organisms</taxon>
        <taxon>Kipferlia</taxon>
    </lineage>
</organism>
<proteinExistence type="predicted"/>
<dbReference type="Gene3D" id="3.30.70.330">
    <property type="match status" value="1"/>
</dbReference>
<dbReference type="InterPro" id="IPR012677">
    <property type="entry name" value="Nucleotide-bd_a/b_plait_sf"/>
</dbReference>
<evidence type="ECO:0000313" key="4">
    <source>
        <dbReference type="Proteomes" id="UP000265618"/>
    </source>
</evidence>
<evidence type="ECO:0000313" key="3">
    <source>
        <dbReference type="EMBL" id="GIQ83801.1"/>
    </source>
</evidence>
<feature type="coiled-coil region" evidence="1">
    <location>
        <begin position="269"/>
        <end position="331"/>
    </location>
</feature>
<dbReference type="EMBL" id="BDIP01001186">
    <property type="protein sequence ID" value="GIQ83801.1"/>
    <property type="molecule type" value="Genomic_DNA"/>
</dbReference>
<name>A0A9K3GIU7_9EUKA</name>
<sequence>MSHPQAKAKKEAEEREARRKEERIREAEERAKREKAEKRRAEERQREKEAIPLDPFDPVTHLNNKIKYSVVVTNGLPRRMIKRDIAALFAPFGIVKQIHAGFVVINGADNKEHTRLQCRVYYGPDDIYSPLIAASTLLAKHIYPPQIGPGIDLHVLDSTGTRVVVEDVMKKLDEEMHLSYYAGMRGAWLNKEELDRAMEAEKKAKADAAKAALGEGEGAREKRRARRKAREQAKTSILGHKGKRIAGAAVSGEPTRYVIPSYGSEPTTFAEMQTKCNQLEIGIKDAKRRIVELESEIDIRAQSYERRTKKLDEQLHQLEEKKRRYTDTTRDPGEPDVESVHRLHRDVQGRVAQMSGWVKQSITLHTRSLELSLETEVKSKEDQLEGERDRQPDDSVQVVMQRYQTIVKESDWLRTEVQRLTELNTSLAQQEHVLTQRALAMSDMADELLSQSVREKQKLQTLTAEKNKLKANLDRLTLALPTRYTSPVEEPPIPKANPDSAQSEIEFLRAQVATEKRVLEQEKRTQARIEADLETLSHGHGPIIKVVNECLASIKEDMTVSTHGTFGSPTHRASRTKVAERLMHEEHLFSMLSDVLKAEGEGPSRLMVDELEARVIFRGDEE</sequence>
<feature type="compositionally biased region" description="Basic and acidic residues" evidence="2">
    <location>
        <begin position="8"/>
        <end position="51"/>
    </location>
</feature>
<accession>A0A9K3GIU7</accession>
<evidence type="ECO:0000256" key="2">
    <source>
        <dbReference type="SAM" id="MobiDB-lite"/>
    </source>
</evidence>
<evidence type="ECO:0000256" key="1">
    <source>
        <dbReference type="SAM" id="Coils"/>
    </source>
</evidence>
<keyword evidence="4" id="KW-1185">Reference proteome</keyword>
<keyword evidence="1" id="KW-0175">Coiled coil</keyword>
<feature type="coiled-coil region" evidence="1">
    <location>
        <begin position="445"/>
        <end position="479"/>
    </location>
</feature>
<protein>
    <submittedName>
        <fullName evidence="3">Uncharacterized protein</fullName>
    </submittedName>
</protein>
<comment type="caution">
    <text evidence="3">The sequence shown here is derived from an EMBL/GenBank/DDBJ whole genome shotgun (WGS) entry which is preliminary data.</text>
</comment>
<dbReference type="AlphaFoldDB" id="A0A9K3GIU7"/>